<dbReference type="InterPro" id="IPR018077">
    <property type="entry name" value="Glyco_hydro_fam25_subgr"/>
</dbReference>
<dbReference type="RefSeq" id="WP_344526908.1">
    <property type="nucleotide sequence ID" value="NZ_BAAAPE010000007.1"/>
</dbReference>
<feature type="compositionally biased region" description="Pro residues" evidence="5">
    <location>
        <begin position="48"/>
        <end position="57"/>
    </location>
</feature>
<evidence type="ECO:0000256" key="3">
    <source>
        <dbReference type="ARBA" id="ARBA00023295"/>
    </source>
</evidence>
<evidence type="ECO:0000256" key="1">
    <source>
        <dbReference type="ARBA" id="ARBA00010646"/>
    </source>
</evidence>
<dbReference type="SMART" id="SM00641">
    <property type="entry name" value="Glyco_25"/>
    <property type="match status" value="1"/>
</dbReference>
<dbReference type="CDD" id="cd06412">
    <property type="entry name" value="GH25_CH-type"/>
    <property type="match status" value="1"/>
</dbReference>
<keyword evidence="8" id="KW-1185">Reference proteome</keyword>
<dbReference type="InterPro" id="IPR006311">
    <property type="entry name" value="TAT_signal"/>
</dbReference>
<keyword evidence="3 4" id="KW-0326">Glycosidase</keyword>
<dbReference type="PROSITE" id="PS51318">
    <property type="entry name" value="TAT"/>
    <property type="match status" value="1"/>
</dbReference>
<name>A0ABN2VU23_9ACTN</name>
<dbReference type="InterPro" id="IPR008270">
    <property type="entry name" value="Glyco_hydro_25_AS"/>
</dbReference>
<reference evidence="7 8" key="1">
    <citation type="journal article" date="2019" name="Int. J. Syst. Evol. Microbiol.">
        <title>The Global Catalogue of Microorganisms (GCM) 10K type strain sequencing project: providing services to taxonomists for standard genome sequencing and annotation.</title>
        <authorList>
            <consortium name="The Broad Institute Genomics Platform"/>
            <consortium name="The Broad Institute Genome Sequencing Center for Infectious Disease"/>
            <person name="Wu L."/>
            <person name="Ma J."/>
        </authorList>
    </citation>
    <scope>NUCLEOTIDE SEQUENCE [LARGE SCALE GENOMIC DNA]</scope>
    <source>
        <strain evidence="7 8">JCM 15478</strain>
    </source>
</reference>
<dbReference type="PANTHER" id="PTHR34135:SF2">
    <property type="entry name" value="LYSOZYME"/>
    <property type="match status" value="1"/>
</dbReference>
<dbReference type="InterPro" id="IPR002053">
    <property type="entry name" value="Glyco_hydro_25"/>
</dbReference>
<evidence type="ECO:0000313" key="7">
    <source>
        <dbReference type="EMBL" id="GAA2071610.1"/>
    </source>
</evidence>
<proteinExistence type="inferred from homology"/>
<comment type="caution">
    <text evidence="7">The sequence shown here is derived from an EMBL/GenBank/DDBJ whole genome shotgun (WGS) entry which is preliminary data.</text>
</comment>
<dbReference type="EC" id="3.2.1.17" evidence="4"/>
<sequence>MSSSRTSSTPIGTSRRRRGVAAVLGTLTALLSALALVLTLPGAASAAEPPPPAPAPPEPEKPGDAWMGAGVRMHEGDDTPGTPPADGGKGVAATVHGVDVSSHQGNVNWKGLWDSGVRFAYVKATEGTGYKNPYFTQQYNGSYNIGMIRGAYHFALPNSSSGAAQAKYFASNGGGWSKDGKTLPGVLDIEYNPYGSTCYGLSAGAMVNWIKDFTSTYKAQTGRDAVIYTSTSWWKQCTGNSGAFGSTNPLWVARYASGPGELPAGWGFYTFWQYTSSGPIVGDHNYFNGSMDRLKVLANGG</sequence>
<keyword evidence="6" id="KW-0732">Signal</keyword>
<feature type="chain" id="PRO_5046609516" description="Lysozyme" evidence="6">
    <location>
        <begin position="47"/>
        <end position="301"/>
    </location>
</feature>
<evidence type="ECO:0000313" key="8">
    <source>
        <dbReference type="Proteomes" id="UP001500016"/>
    </source>
</evidence>
<dbReference type="PROSITE" id="PS00953">
    <property type="entry name" value="GLYCOSYL_HYDROL_F25_1"/>
    <property type="match status" value="1"/>
</dbReference>
<feature type="region of interest" description="Disordered" evidence="5">
    <location>
        <begin position="44"/>
        <end position="92"/>
    </location>
</feature>
<comment type="catalytic activity">
    <reaction evidence="4">
        <text>Hydrolysis of (1-&gt;4)-beta-linkages between N-acetylmuramic acid and N-acetyl-D-glucosamine residues in a peptidoglycan and between N-acetyl-D-glucosamine residues in chitodextrins.</text>
        <dbReference type="EC" id="3.2.1.17"/>
    </reaction>
</comment>
<evidence type="ECO:0000256" key="4">
    <source>
        <dbReference type="RuleBase" id="RU361176"/>
    </source>
</evidence>
<keyword evidence="2 4" id="KW-0378">Hydrolase</keyword>
<dbReference type="PROSITE" id="PS51904">
    <property type="entry name" value="GLYCOSYL_HYDROL_F25_2"/>
    <property type="match status" value="1"/>
</dbReference>
<dbReference type="SUPFAM" id="SSF51445">
    <property type="entry name" value="(Trans)glycosidases"/>
    <property type="match status" value="1"/>
</dbReference>
<organism evidence="7 8">
    <name type="scientific">Streptomyces albiaxialis</name>
    <dbReference type="NCBI Taxonomy" id="329523"/>
    <lineage>
        <taxon>Bacteria</taxon>
        <taxon>Bacillati</taxon>
        <taxon>Actinomycetota</taxon>
        <taxon>Actinomycetes</taxon>
        <taxon>Kitasatosporales</taxon>
        <taxon>Streptomycetaceae</taxon>
        <taxon>Streptomyces</taxon>
    </lineage>
</organism>
<dbReference type="InterPro" id="IPR017853">
    <property type="entry name" value="GH"/>
</dbReference>
<dbReference type="PANTHER" id="PTHR34135">
    <property type="entry name" value="LYSOZYME"/>
    <property type="match status" value="1"/>
</dbReference>
<evidence type="ECO:0000256" key="6">
    <source>
        <dbReference type="SAM" id="SignalP"/>
    </source>
</evidence>
<evidence type="ECO:0000256" key="5">
    <source>
        <dbReference type="SAM" id="MobiDB-lite"/>
    </source>
</evidence>
<dbReference type="EMBL" id="BAAAPE010000007">
    <property type="protein sequence ID" value="GAA2071610.1"/>
    <property type="molecule type" value="Genomic_DNA"/>
</dbReference>
<gene>
    <name evidence="7" type="ORF">GCM10009801_23450</name>
</gene>
<dbReference type="Pfam" id="PF01183">
    <property type="entry name" value="Glyco_hydro_25"/>
    <property type="match status" value="1"/>
</dbReference>
<evidence type="ECO:0000256" key="2">
    <source>
        <dbReference type="ARBA" id="ARBA00022801"/>
    </source>
</evidence>
<comment type="similarity">
    <text evidence="1 4">Belongs to the glycosyl hydrolase 25 family.</text>
</comment>
<dbReference type="Proteomes" id="UP001500016">
    <property type="component" value="Unassembled WGS sequence"/>
</dbReference>
<accession>A0ABN2VU23</accession>
<feature type="signal peptide" evidence="6">
    <location>
        <begin position="1"/>
        <end position="46"/>
    </location>
</feature>
<protein>
    <recommendedName>
        <fullName evidence="4">Lysozyme</fullName>
        <ecNumber evidence="4">3.2.1.17</ecNumber>
    </recommendedName>
</protein>
<dbReference type="Gene3D" id="3.20.20.80">
    <property type="entry name" value="Glycosidases"/>
    <property type="match status" value="1"/>
</dbReference>